<dbReference type="RefSeq" id="WP_136545789.1">
    <property type="nucleotide sequence ID" value="NZ_CP031093.1"/>
</dbReference>
<proteinExistence type="predicted"/>
<dbReference type="KEGG" id="hmi:soil367_00205"/>
<dbReference type="OrthoDB" id="5731249at2"/>
<evidence type="ECO:0000313" key="2">
    <source>
        <dbReference type="Proteomes" id="UP000298049"/>
    </source>
</evidence>
<gene>
    <name evidence="1" type="ORF">soil367_00205</name>
</gene>
<accession>A0A4P7XCM9</accession>
<dbReference type="EMBL" id="CP031093">
    <property type="protein sequence ID" value="QCF24506.1"/>
    <property type="molecule type" value="Genomic_DNA"/>
</dbReference>
<keyword evidence="2" id="KW-1185">Reference proteome</keyword>
<sequence>MTHKLVLDLIAQARRQEAQQGLFSQAMAARLAEVQLVADITHADPVSCLVRFVEDYVELAPQLLECIQTSAAKIGRAALFSPFLDAAYGAFSRPSILLARFDGLDALLVKAYLCHRLMEEMHENNRSIRNANLVNSGAAHANILAHHLIGEPFANELDNATLITVHQLMSSPAYYDLNLAKFAEEIRDAAGEVMRHRLETLLTRNQIVFRFSYPGSLS</sequence>
<dbReference type="Proteomes" id="UP000298049">
    <property type="component" value="Chromosome"/>
</dbReference>
<protein>
    <submittedName>
        <fullName evidence="1">Uncharacterized protein</fullName>
    </submittedName>
</protein>
<organism evidence="1 2">
    <name type="scientific">Hydrocarboniclastica marina</name>
    <dbReference type="NCBI Taxonomy" id="2259620"/>
    <lineage>
        <taxon>Bacteria</taxon>
        <taxon>Pseudomonadati</taxon>
        <taxon>Pseudomonadota</taxon>
        <taxon>Gammaproteobacteria</taxon>
        <taxon>Alteromonadales</taxon>
        <taxon>Alteromonadaceae</taxon>
        <taxon>Hydrocarboniclastica</taxon>
    </lineage>
</organism>
<evidence type="ECO:0000313" key="1">
    <source>
        <dbReference type="EMBL" id="QCF24506.1"/>
    </source>
</evidence>
<reference evidence="1 2" key="1">
    <citation type="submission" date="2018-07" db="EMBL/GenBank/DDBJ databases">
        <title>Marsedoiliclastica nanhaica gen. nov. sp. nov., a novel marine hydrocarbonoclastic bacterium isolated from an in-situ enriched hydrocarbon-degrading consortium in deep-sea sediment.</title>
        <authorList>
            <person name="Dong C."/>
            <person name="Ma T."/>
            <person name="Liu R."/>
            <person name="Shao Z."/>
        </authorList>
    </citation>
    <scope>NUCLEOTIDE SEQUENCE [LARGE SCALE GENOMIC DNA]</scope>
    <source>
        <strain evidence="2">soil36-7</strain>
    </source>
</reference>
<dbReference type="AlphaFoldDB" id="A0A4P7XCM9"/>
<name>A0A4P7XCM9_9ALTE</name>